<dbReference type="AlphaFoldDB" id="A0A9W9WJE3"/>
<keyword evidence="2" id="KW-1133">Transmembrane helix</keyword>
<reference evidence="3" key="1">
    <citation type="submission" date="2022-12" db="EMBL/GenBank/DDBJ databases">
        <authorList>
            <person name="Petersen C."/>
        </authorList>
    </citation>
    <scope>NUCLEOTIDE SEQUENCE</scope>
    <source>
        <strain evidence="3">IBT 17660</strain>
    </source>
</reference>
<feature type="transmembrane region" description="Helical" evidence="2">
    <location>
        <begin position="121"/>
        <end position="147"/>
    </location>
</feature>
<evidence type="ECO:0000313" key="4">
    <source>
        <dbReference type="Proteomes" id="UP001147760"/>
    </source>
</evidence>
<keyword evidence="2" id="KW-0812">Transmembrane</keyword>
<feature type="transmembrane region" description="Helical" evidence="2">
    <location>
        <begin position="67"/>
        <end position="87"/>
    </location>
</feature>
<keyword evidence="4" id="KW-1185">Reference proteome</keyword>
<organism evidence="3 4">
    <name type="scientific">Penicillium desertorum</name>
    <dbReference type="NCBI Taxonomy" id="1303715"/>
    <lineage>
        <taxon>Eukaryota</taxon>
        <taxon>Fungi</taxon>
        <taxon>Dikarya</taxon>
        <taxon>Ascomycota</taxon>
        <taxon>Pezizomycotina</taxon>
        <taxon>Eurotiomycetes</taxon>
        <taxon>Eurotiomycetidae</taxon>
        <taxon>Eurotiales</taxon>
        <taxon>Aspergillaceae</taxon>
        <taxon>Penicillium</taxon>
    </lineage>
</organism>
<feature type="region of interest" description="Disordered" evidence="1">
    <location>
        <begin position="395"/>
        <end position="417"/>
    </location>
</feature>
<keyword evidence="2" id="KW-0472">Membrane</keyword>
<reference evidence="3" key="2">
    <citation type="journal article" date="2023" name="IMA Fungus">
        <title>Comparative genomic study of the Penicillium genus elucidates a diverse pangenome and 15 lateral gene transfer events.</title>
        <authorList>
            <person name="Petersen C."/>
            <person name="Sorensen T."/>
            <person name="Nielsen M.R."/>
            <person name="Sondergaard T.E."/>
            <person name="Sorensen J.L."/>
            <person name="Fitzpatrick D.A."/>
            <person name="Frisvad J.C."/>
            <person name="Nielsen K.L."/>
        </authorList>
    </citation>
    <scope>NUCLEOTIDE SEQUENCE</scope>
    <source>
        <strain evidence="3">IBT 17660</strain>
    </source>
</reference>
<dbReference type="OrthoDB" id="3789824at2759"/>
<dbReference type="EMBL" id="JAPWDO010000006">
    <property type="protein sequence ID" value="KAJ5466139.1"/>
    <property type="molecule type" value="Genomic_DNA"/>
</dbReference>
<protein>
    <submittedName>
        <fullName evidence="3">Uncharacterized protein</fullName>
    </submittedName>
</protein>
<gene>
    <name evidence="3" type="ORF">N7530_009926</name>
</gene>
<feature type="transmembrane region" description="Helical" evidence="2">
    <location>
        <begin position="198"/>
        <end position="215"/>
    </location>
</feature>
<feature type="transmembrane region" description="Helical" evidence="2">
    <location>
        <begin position="167"/>
        <end position="186"/>
    </location>
</feature>
<feature type="transmembrane region" description="Helical" evidence="2">
    <location>
        <begin position="247"/>
        <end position="268"/>
    </location>
</feature>
<accession>A0A9W9WJE3</accession>
<evidence type="ECO:0000256" key="2">
    <source>
        <dbReference type="SAM" id="Phobius"/>
    </source>
</evidence>
<feature type="transmembrane region" description="Helical" evidence="2">
    <location>
        <begin position="340"/>
        <end position="361"/>
    </location>
</feature>
<feature type="compositionally biased region" description="Basic and acidic residues" evidence="1">
    <location>
        <begin position="396"/>
        <end position="410"/>
    </location>
</feature>
<evidence type="ECO:0000313" key="3">
    <source>
        <dbReference type="EMBL" id="KAJ5466139.1"/>
    </source>
</evidence>
<proteinExistence type="predicted"/>
<name>A0A9W9WJE3_9EURO</name>
<sequence>MPANFSQPTVVQIVELWQAIVANYTKGIDADVMFNSVYHASKGTCHKEFCAAIGFQGNADLVGNGVMIAYFIEAALVSLFLFAMGLYRLTYHGKSVANQEAPPHSPLARVLDAFRGSTSGFWSATAIISLTMLIISLRMTARARIYAERAVLSWRQGSAVSAYDTELATVVSVFSLFPVLILGLLAKNRGRRRWLMRAVHFILYVLVLAQIRLGIKHTSVASTISSLGRACNPSSVDRLFHKYGSPVFYVLIAVPIGLAVISATAAVFRLRRGKRAHQQTETKTWCCTLHFSRPYEAFLKLFTCVACFTLMWASLGLLLFMRGEILQNVGHDDPALEWSFGQLLALATWFPVFVEWVYILIFGLERGLECHVPQGYAVLFTGHTEVAQPSQVRQNLHPDKLDPCQDKRELSNMSTPT</sequence>
<evidence type="ECO:0000256" key="1">
    <source>
        <dbReference type="SAM" id="MobiDB-lite"/>
    </source>
</evidence>
<dbReference type="Proteomes" id="UP001147760">
    <property type="component" value="Unassembled WGS sequence"/>
</dbReference>
<feature type="transmembrane region" description="Helical" evidence="2">
    <location>
        <begin position="298"/>
        <end position="320"/>
    </location>
</feature>
<comment type="caution">
    <text evidence="3">The sequence shown here is derived from an EMBL/GenBank/DDBJ whole genome shotgun (WGS) entry which is preliminary data.</text>
</comment>